<comment type="caution">
    <text evidence="10">The sequence shown here is derived from an EMBL/GenBank/DDBJ whole genome shotgun (WGS) entry which is preliminary data.</text>
</comment>
<dbReference type="RefSeq" id="WP_191138976.1">
    <property type="nucleotide sequence ID" value="NZ_JACXAG020000002.1"/>
</dbReference>
<keyword evidence="4 8" id="KW-0694">RNA-binding</keyword>
<evidence type="ECO:0000256" key="5">
    <source>
        <dbReference type="ARBA" id="ARBA00022980"/>
    </source>
</evidence>
<dbReference type="GO" id="GO:0070181">
    <property type="term" value="F:small ribosomal subunit rRNA binding"/>
    <property type="evidence" value="ECO:0007669"/>
    <property type="project" value="TreeGrafter"/>
</dbReference>
<keyword evidence="3 8" id="KW-0699">rRNA-binding</keyword>
<comment type="function">
    <text evidence="1 8">Binds directly to 16S ribosomal RNA.</text>
</comment>
<dbReference type="InterPro" id="IPR002583">
    <property type="entry name" value="Ribosomal_bS20"/>
</dbReference>
<keyword evidence="5 8" id="KW-0689">Ribosomal protein</keyword>
<dbReference type="GO" id="GO:0015935">
    <property type="term" value="C:small ribosomal subunit"/>
    <property type="evidence" value="ECO:0007669"/>
    <property type="project" value="TreeGrafter"/>
</dbReference>
<dbReference type="NCBIfam" id="TIGR00029">
    <property type="entry name" value="S20"/>
    <property type="match status" value="1"/>
</dbReference>
<reference evidence="10" key="1">
    <citation type="submission" date="2020-09" db="EMBL/GenBank/DDBJ databases">
        <title>A novel bacterium of genus Hazenella, isolated from South China Sea.</title>
        <authorList>
            <person name="Huang H."/>
            <person name="Mo K."/>
            <person name="Hu Y."/>
        </authorList>
    </citation>
    <scope>NUCLEOTIDE SEQUENCE</scope>
    <source>
        <strain evidence="10">IB182357</strain>
    </source>
</reference>
<evidence type="ECO:0000256" key="9">
    <source>
        <dbReference type="SAM" id="MobiDB-lite"/>
    </source>
</evidence>
<accession>A0A926NCX1</accession>
<dbReference type="PANTHER" id="PTHR33398:SF1">
    <property type="entry name" value="SMALL RIBOSOMAL SUBUNIT PROTEIN BS20C"/>
    <property type="match status" value="1"/>
</dbReference>
<keyword evidence="6 8" id="KW-0687">Ribonucleoprotein</keyword>
<evidence type="ECO:0000256" key="7">
    <source>
        <dbReference type="ARBA" id="ARBA00035136"/>
    </source>
</evidence>
<evidence type="ECO:0000256" key="8">
    <source>
        <dbReference type="HAMAP-Rule" id="MF_00500"/>
    </source>
</evidence>
<evidence type="ECO:0000313" key="11">
    <source>
        <dbReference type="Proteomes" id="UP000661691"/>
    </source>
</evidence>
<dbReference type="FunFam" id="1.20.58.110:FF:000001">
    <property type="entry name" value="30S ribosomal protein S20"/>
    <property type="match status" value="1"/>
</dbReference>
<evidence type="ECO:0000313" key="10">
    <source>
        <dbReference type="EMBL" id="MBD1371133.1"/>
    </source>
</evidence>
<dbReference type="PANTHER" id="PTHR33398">
    <property type="entry name" value="30S RIBOSOMAL PROTEIN S20"/>
    <property type="match status" value="1"/>
</dbReference>
<dbReference type="Gene3D" id="1.20.58.110">
    <property type="entry name" value="Ribosomal protein S20"/>
    <property type="match status" value="1"/>
</dbReference>
<protein>
    <recommendedName>
        <fullName evidence="7 8">Small ribosomal subunit protein bS20</fullName>
    </recommendedName>
</protein>
<evidence type="ECO:0000256" key="4">
    <source>
        <dbReference type="ARBA" id="ARBA00022884"/>
    </source>
</evidence>
<dbReference type="AlphaFoldDB" id="A0A926NCX1"/>
<dbReference type="GO" id="GO:0005829">
    <property type="term" value="C:cytosol"/>
    <property type="evidence" value="ECO:0007669"/>
    <property type="project" value="TreeGrafter"/>
</dbReference>
<dbReference type="GO" id="GO:0003735">
    <property type="term" value="F:structural constituent of ribosome"/>
    <property type="evidence" value="ECO:0007669"/>
    <property type="project" value="InterPro"/>
</dbReference>
<comment type="similarity">
    <text evidence="2 8">Belongs to the bacterial ribosomal protein bS20 family.</text>
</comment>
<sequence length="88" mass="9906">MANIKSAIKRAKTNEDRRIRNAAQKSAMRTDVKKFITAIDQKDKEQATTLFKVASRSLDKAVTKGLIHKNAAARKKSRLVKKLQLLEA</sequence>
<evidence type="ECO:0000256" key="2">
    <source>
        <dbReference type="ARBA" id="ARBA00007634"/>
    </source>
</evidence>
<dbReference type="HAMAP" id="MF_00500">
    <property type="entry name" value="Ribosomal_bS20"/>
    <property type="match status" value="1"/>
</dbReference>
<proteinExistence type="inferred from homology"/>
<evidence type="ECO:0000256" key="3">
    <source>
        <dbReference type="ARBA" id="ARBA00022730"/>
    </source>
</evidence>
<feature type="region of interest" description="Disordered" evidence="9">
    <location>
        <begin position="1"/>
        <end position="21"/>
    </location>
</feature>
<dbReference type="InterPro" id="IPR036510">
    <property type="entry name" value="Ribosomal_bS20_sf"/>
</dbReference>
<evidence type="ECO:0000256" key="6">
    <source>
        <dbReference type="ARBA" id="ARBA00023274"/>
    </source>
</evidence>
<evidence type="ECO:0000256" key="1">
    <source>
        <dbReference type="ARBA" id="ARBA00003134"/>
    </source>
</evidence>
<dbReference type="Pfam" id="PF01649">
    <property type="entry name" value="Ribosomal_S20p"/>
    <property type="match status" value="1"/>
</dbReference>
<dbReference type="GO" id="GO:0006412">
    <property type="term" value="P:translation"/>
    <property type="evidence" value="ECO:0007669"/>
    <property type="project" value="UniProtKB-UniRule"/>
</dbReference>
<dbReference type="Proteomes" id="UP000661691">
    <property type="component" value="Unassembled WGS sequence"/>
</dbReference>
<organism evidence="10 11">
    <name type="scientific">Polycladospora coralii</name>
    <dbReference type="NCBI Taxonomy" id="2771432"/>
    <lineage>
        <taxon>Bacteria</taxon>
        <taxon>Bacillati</taxon>
        <taxon>Bacillota</taxon>
        <taxon>Bacilli</taxon>
        <taxon>Bacillales</taxon>
        <taxon>Thermoactinomycetaceae</taxon>
        <taxon>Polycladospora</taxon>
    </lineage>
</organism>
<gene>
    <name evidence="8 10" type="primary">rpsT</name>
    <name evidence="10" type="ORF">IC620_02010</name>
</gene>
<dbReference type="SUPFAM" id="SSF46992">
    <property type="entry name" value="Ribosomal protein S20"/>
    <property type="match status" value="1"/>
</dbReference>
<keyword evidence="11" id="KW-1185">Reference proteome</keyword>
<name>A0A926NCX1_9BACL</name>
<dbReference type="EMBL" id="JACXAH010000002">
    <property type="protein sequence ID" value="MBD1371133.1"/>
    <property type="molecule type" value="Genomic_DNA"/>
</dbReference>